<dbReference type="PANTHER" id="PTHR38016">
    <property type="entry name" value="UNNAMED PRODUCT"/>
    <property type="match status" value="1"/>
</dbReference>
<organism evidence="2 3">
    <name type="scientific">Haematococcus lacustris</name>
    <name type="common">Green alga</name>
    <name type="synonym">Haematococcus pluvialis</name>
    <dbReference type="NCBI Taxonomy" id="44745"/>
    <lineage>
        <taxon>Eukaryota</taxon>
        <taxon>Viridiplantae</taxon>
        <taxon>Chlorophyta</taxon>
        <taxon>core chlorophytes</taxon>
        <taxon>Chlorophyceae</taxon>
        <taxon>CS clade</taxon>
        <taxon>Chlamydomonadales</taxon>
        <taxon>Haematococcaceae</taxon>
        <taxon>Haematococcus</taxon>
    </lineage>
</organism>
<dbReference type="AlphaFoldDB" id="A0A699Y9K8"/>
<reference evidence="2 3" key="1">
    <citation type="submission" date="2020-02" db="EMBL/GenBank/DDBJ databases">
        <title>Draft genome sequence of Haematococcus lacustris strain NIES-144.</title>
        <authorList>
            <person name="Morimoto D."/>
            <person name="Nakagawa S."/>
            <person name="Yoshida T."/>
            <person name="Sawayama S."/>
        </authorList>
    </citation>
    <scope>NUCLEOTIDE SEQUENCE [LARGE SCALE GENOMIC DNA]</scope>
    <source>
        <strain evidence="2 3">NIES-144</strain>
    </source>
</reference>
<dbReference type="InterPro" id="IPR040703">
    <property type="entry name" value="LCIB/C_CA"/>
</dbReference>
<keyword evidence="3" id="KW-1185">Reference proteome</keyword>
<protein>
    <submittedName>
        <fullName evidence="2">LCIB_C_CA domain-containing protein</fullName>
    </submittedName>
</protein>
<comment type="caution">
    <text evidence="2">The sequence shown here is derived from an EMBL/GenBank/DDBJ whole genome shotgun (WGS) entry which is preliminary data.</text>
</comment>
<sequence length="145" mass="15164">HDNVVGHFPSALGVDDFMARLEVALSGFGFTGDNTIAMTNLCRDEVTIPLKDKIESVFGGSFNTNGLGAVLTCGVTGMGAGLSHSPVCDGKEHYVFFAFPHIAINSAGEVGAIARPGRQNKSCACGALQKCLNELRAEGSEDNCK</sequence>
<dbReference type="Pfam" id="PF18599">
    <property type="entry name" value="LCIB_C_CA"/>
    <property type="match status" value="1"/>
</dbReference>
<proteinExistence type="predicted"/>
<accession>A0A699Y9K8</accession>
<dbReference type="Proteomes" id="UP000485058">
    <property type="component" value="Unassembled WGS sequence"/>
</dbReference>
<evidence type="ECO:0000259" key="1">
    <source>
        <dbReference type="Pfam" id="PF18599"/>
    </source>
</evidence>
<feature type="non-terminal residue" evidence="2">
    <location>
        <position position="145"/>
    </location>
</feature>
<dbReference type="PANTHER" id="PTHR38016:SF1">
    <property type="entry name" value="LIMITING CO2-INDUCIBLE PROTEIN B_C BETA CARBONYIC ANHYDRASE DOMAIN-CONTAINING PROTEIN"/>
    <property type="match status" value="1"/>
</dbReference>
<dbReference type="EMBL" id="BLLF01000018">
    <property type="protein sequence ID" value="GFH06001.1"/>
    <property type="molecule type" value="Genomic_DNA"/>
</dbReference>
<feature type="domain" description="Limiting CO2-inducible protein B/C beta carbonyic anhydrase" evidence="1">
    <location>
        <begin position="11"/>
        <end position="144"/>
    </location>
</feature>
<name>A0A699Y9K8_HAELA</name>
<gene>
    <name evidence="2" type="ORF">HaLaN_00556</name>
</gene>
<evidence type="ECO:0000313" key="2">
    <source>
        <dbReference type="EMBL" id="GFH06001.1"/>
    </source>
</evidence>
<feature type="non-terminal residue" evidence="2">
    <location>
        <position position="1"/>
    </location>
</feature>
<evidence type="ECO:0000313" key="3">
    <source>
        <dbReference type="Proteomes" id="UP000485058"/>
    </source>
</evidence>